<keyword evidence="2" id="KW-0540">Nuclease</keyword>
<dbReference type="InterPro" id="IPR029471">
    <property type="entry name" value="HNH_5"/>
</dbReference>
<organism evidence="2 3">
    <name type="scientific">Clostridium symbiosum</name>
    <name type="common">Bacteroides symbiosus</name>
    <dbReference type="NCBI Taxonomy" id="1512"/>
    <lineage>
        <taxon>Bacteria</taxon>
        <taxon>Bacillati</taxon>
        <taxon>Bacillota</taxon>
        <taxon>Clostridia</taxon>
        <taxon>Lachnospirales</taxon>
        <taxon>Lachnospiraceae</taxon>
        <taxon>Otoolea</taxon>
    </lineage>
</organism>
<dbReference type="RefSeq" id="WP_024738433.1">
    <property type="nucleotide sequence ID" value="NZ_JAINVB010000001.1"/>
</dbReference>
<dbReference type="AlphaFoldDB" id="A0AAW5F561"/>
<keyword evidence="2" id="KW-0255">Endonuclease</keyword>
<evidence type="ECO:0000313" key="2">
    <source>
        <dbReference type="EMBL" id="MCK0086849.1"/>
    </source>
</evidence>
<feature type="domain" description="HNH endonuclease 5" evidence="1">
    <location>
        <begin position="5"/>
        <end position="65"/>
    </location>
</feature>
<evidence type="ECO:0000259" key="1">
    <source>
        <dbReference type="Pfam" id="PF14279"/>
    </source>
</evidence>
<dbReference type="EMBL" id="JAINVB010000001">
    <property type="protein sequence ID" value="MCK0086849.1"/>
    <property type="molecule type" value="Genomic_DNA"/>
</dbReference>
<evidence type="ECO:0000313" key="3">
    <source>
        <dbReference type="Proteomes" id="UP001203136"/>
    </source>
</evidence>
<reference evidence="2" key="1">
    <citation type="journal article" date="2022" name="Cell Host Microbe">
        <title>Colonization of the live biotherapeutic product VE303 and modulation of the microbiota and metabolites in healthy volunteers.</title>
        <authorList>
            <person name="Dsouza M."/>
            <person name="Menon R."/>
            <person name="Crossette E."/>
            <person name="Bhattarai S.K."/>
            <person name="Schneider J."/>
            <person name="Kim Y.G."/>
            <person name="Reddy S."/>
            <person name="Caballero S."/>
            <person name="Felix C."/>
            <person name="Cornacchione L."/>
            <person name="Hendrickson J."/>
            <person name="Watson A.R."/>
            <person name="Minot S.S."/>
            <person name="Greenfield N."/>
            <person name="Schopf L."/>
            <person name="Szabady R."/>
            <person name="Patarroyo J."/>
            <person name="Smith W."/>
            <person name="Harrison P."/>
            <person name="Kuijper E.J."/>
            <person name="Kelly C.P."/>
            <person name="Olle B."/>
            <person name="Bobilev D."/>
            <person name="Silber J.L."/>
            <person name="Bucci V."/>
            <person name="Roberts B."/>
            <person name="Faith J."/>
            <person name="Norman J.M."/>
        </authorList>
    </citation>
    <scope>NUCLEOTIDE SEQUENCE</scope>
    <source>
        <strain evidence="2">VE303-04</strain>
    </source>
</reference>
<gene>
    <name evidence="2" type="ORF">K5I21_13400</name>
</gene>
<dbReference type="Proteomes" id="UP001203136">
    <property type="component" value="Unassembled WGS sequence"/>
</dbReference>
<keyword evidence="2" id="KW-0378">Hydrolase</keyword>
<sequence>MKEYCIYCGKEIINQKRASNNKDYSQVFKSSEHIIQNALGGKLESEKICCDRCNYHMEKLVDKKFCVLFAALTSKIEGFKKTNNTNSKPAYSGYAIYSNEDTKKLVQAEVIKKSNVKKSQELIDIEKHNGLDNLDNRLRNAIKNTKVLFNDFKLENEIFKQGLSKIAFSYAIHSGIEKKYLDNSFNVKLGGDHDELVEIKFNTKVIPYYPGNEFDKYIELNTDFQLTHNLILFSYCQQLWCYIDLFNTFQYYVLLSNDYKCRDEFRYYIYNEDYQYMQTDANTLYKSYKEFIWSKAQTYSQYRSKNKMSYNFYINEDGVCSYYRLENPLEYYGEGRYQFILYPLWIIQALNQSDISKYTTTKFVRLNQYLIKDNPWLTDKDFENISDVDMEKIYDLWLNSHNPKTSEN</sequence>
<proteinExistence type="predicted"/>
<accession>A0AAW5F561</accession>
<dbReference type="GO" id="GO:0004519">
    <property type="term" value="F:endonuclease activity"/>
    <property type="evidence" value="ECO:0007669"/>
    <property type="project" value="UniProtKB-KW"/>
</dbReference>
<name>A0AAW5F561_CLOSY</name>
<dbReference type="Pfam" id="PF14279">
    <property type="entry name" value="HNH_5"/>
    <property type="match status" value="1"/>
</dbReference>
<comment type="caution">
    <text evidence="2">The sequence shown here is derived from an EMBL/GenBank/DDBJ whole genome shotgun (WGS) entry which is preliminary data.</text>
</comment>
<protein>
    <submittedName>
        <fullName evidence="2">HNH endonuclease</fullName>
    </submittedName>
</protein>